<comment type="catalytic activity">
    <reaction evidence="1 6">
        <text>7,8-dihydroneopterin = 6-hydroxymethyl-7,8-dihydropterin + glycolaldehyde</text>
        <dbReference type="Rhea" id="RHEA:10540"/>
        <dbReference type="ChEBI" id="CHEBI:17001"/>
        <dbReference type="ChEBI" id="CHEBI:17071"/>
        <dbReference type="ChEBI" id="CHEBI:44841"/>
        <dbReference type="EC" id="4.1.2.25"/>
    </reaction>
</comment>
<dbReference type="InterPro" id="IPR006157">
    <property type="entry name" value="FolB_dom"/>
</dbReference>
<dbReference type="SMART" id="SM00905">
    <property type="entry name" value="FolB"/>
    <property type="match status" value="1"/>
</dbReference>
<dbReference type="NCBIfam" id="TIGR00525">
    <property type="entry name" value="folB"/>
    <property type="match status" value="1"/>
</dbReference>
<dbReference type="SUPFAM" id="SSF55620">
    <property type="entry name" value="Tetrahydrobiopterin biosynthesis enzymes-like"/>
    <property type="match status" value="1"/>
</dbReference>
<protein>
    <recommendedName>
        <fullName evidence="6">7,8-dihydroneopterin aldolase</fullName>
        <ecNumber evidence="6">4.1.2.25</ecNumber>
    </recommendedName>
</protein>
<dbReference type="GO" id="GO:0046656">
    <property type="term" value="P:folic acid biosynthetic process"/>
    <property type="evidence" value="ECO:0007669"/>
    <property type="project" value="UniProtKB-UniRule"/>
</dbReference>
<dbReference type="OrthoDB" id="9803748at2"/>
<dbReference type="GO" id="GO:0046654">
    <property type="term" value="P:tetrahydrofolate biosynthetic process"/>
    <property type="evidence" value="ECO:0007669"/>
    <property type="project" value="UniProtKB-UniRule"/>
</dbReference>
<dbReference type="PANTHER" id="PTHR42844:SF1">
    <property type="entry name" value="DIHYDRONEOPTERIN ALDOLASE 1-RELATED"/>
    <property type="match status" value="1"/>
</dbReference>
<accession>A0A2N3IJ50</accession>
<dbReference type="Pfam" id="PF02152">
    <property type="entry name" value="FolB"/>
    <property type="match status" value="1"/>
</dbReference>
<evidence type="ECO:0000256" key="3">
    <source>
        <dbReference type="ARBA" id="ARBA00005708"/>
    </source>
</evidence>
<feature type="domain" description="Dihydroneopterin aldolase/epimerase" evidence="7">
    <location>
        <begin position="13"/>
        <end position="125"/>
    </location>
</feature>
<proteinExistence type="inferred from homology"/>
<evidence type="ECO:0000313" key="8">
    <source>
        <dbReference type="EMBL" id="PKQ70362.1"/>
    </source>
</evidence>
<dbReference type="GO" id="GO:0005737">
    <property type="term" value="C:cytoplasm"/>
    <property type="evidence" value="ECO:0007669"/>
    <property type="project" value="TreeGrafter"/>
</dbReference>
<dbReference type="InterPro" id="IPR006156">
    <property type="entry name" value="Dihydroneopterin_aldolase"/>
</dbReference>
<evidence type="ECO:0000256" key="1">
    <source>
        <dbReference type="ARBA" id="ARBA00001353"/>
    </source>
</evidence>
<dbReference type="RefSeq" id="WP_101357850.1">
    <property type="nucleotide sequence ID" value="NZ_NKXO01000007.1"/>
</dbReference>
<comment type="function">
    <text evidence="6">Catalyzes the conversion of 7,8-dihydroneopterin to 6-hydroxymethyl-7,8-dihydropterin.</text>
</comment>
<dbReference type="UniPathway" id="UPA00077">
    <property type="reaction ID" value="UER00154"/>
</dbReference>
<dbReference type="EMBL" id="NKXO01000007">
    <property type="protein sequence ID" value="PKQ70362.1"/>
    <property type="molecule type" value="Genomic_DNA"/>
</dbReference>
<evidence type="ECO:0000256" key="2">
    <source>
        <dbReference type="ARBA" id="ARBA00005013"/>
    </source>
</evidence>
<keyword evidence="9" id="KW-1185">Reference proteome</keyword>
<evidence type="ECO:0000256" key="4">
    <source>
        <dbReference type="ARBA" id="ARBA00022909"/>
    </source>
</evidence>
<dbReference type="EC" id="4.1.2.25" evidence="6"/>
<dbReference type="AlphaFoldDB" id="A0A2N3IJ50"/>
<dbReference type="PANTHER" id="PTHR42844">
    <property type="entry name" value="DIHYDRONEOPTERIN ALDOLASE 1-RELATED"/>
    <property type="match status" value="1"/>
</dbReference>
<dbReference type="InterPro" id="IPR043133">
    <property type="entry name" value="GTP-CH-I_C/QueF"/>
</dbReference>
<dbReference type="NCBIfam" id="TIGR00526">
    <property type="entry name" value="folB_dom"/>
    <property type="match status" value="1"/>
</dbReference>
<evidence type="ECO:0000256" key="6">
    <source>
        <dbReference type="RuleBase" id="RU362079"/>
    </source>
</evidence>
<keyword evidence="4 6" id="KW-0289">Folate biosynthesis</keyword>
<comment type="pathway">
    <text evidence="2 6">Cofactor biosynthesis; tetrahydrofolate biosynthesis; 2-amino-4-hydroxy-6-hydroxymethyl-7,8-dihydropteridine diphosphate from 7,8-dihydroneopterin triphosphate: step 3/4.</text>
</comment>
<comment type="caution">
    <text evidence="8">The sequence shown here is derived from an EMBL/GenBank/DDBJ whole genome shotgun (WGS) entry which is preliminary data.</text>
</comment>
<gene>
    <name evidence="8" type="ORF">Rain11_0590</name>
</gene>
<evidence type="ECO:0000256" key="5">
    <source>
        <dbReference type="ARBA" id="ARBA00023239"/>
    </source>
</evidence>
<reference evidence="8 9" key="1">
    <citation type="submission" date="2017-06" db="EMBL/GenBank/DDBJ databases">
        <title>Raineya orbicola gen. nov., sp. nov. a slightly thermophilic bacterium of the phylum Bacteroidetes and the description of Raineyaceae fam. nov.</title>
        <authorList>
            <person name="Albuquerque L."/>
            <person name="Polonia A.R.M."/>
            <person name="Barroso C."/>
            <person name="Froufe H.J.C."/>
            <person name="Lage O."/>
            <person name="Lobo-Da-Cunha A."/>
            <person name="Egas C."/>
            <person name="Da Costa M.S."/>
        </authorList>
    </citation>
    <scope>NUCLEOTIDE SEQUENCE [LARGE SCALE GENOMIC DNA]</scope>
    <source>
        <strain evidence="8 9">SPSPC-11</strain>
    </source>
</reference>
<name>A0A2N3IJ50_9BACT</name>
<comment type="similarity">
    <text evidence="3 6">Belongs to the DHNA family.</text>
</comment>
<sequence length="127" mass="14571">MYQVSVIKQLAIISLEEMEFFAYHGFYEEEQKIGNKYSVDVYIEADVSKAVYSDKLADTLNYEAVYQIVAEEMQKPTRLLEHIAQRIIDSILQHFSMATKVSVAVSKFNPPVGGVCRKAKVFLQKNR</sequence>
<keyword evidence="5 6" id="KW-0456">Lyase</keyword>
<evidence type="ECO:0000313" key="9">
    <source>
        <dbReference type="Proteomes" id="UP000233387"/>
    </source>
</evidence>
<evidence type="ECO:0000259" key="7">
    <source>
        <dbReference type="SMART" id="SM00905"/>
    </source>
</evidence>
<dbReference type="GO" id="GO:0004150">
    <property type="term" value="F:dihydroneopterin aldolase activity"/>
    <property type="evidence" value="ECO:0007669"/>
    <property type="project" value="UniProtKB-UniRule"/>
</dbReference>
<dbReference type="Gene3D" id="3.30.1130.10">
    <property type="match status" value="1"/>
</dbReference>
<dbReference type="Proteomes" id="UP000233387">
    <property type="component" value="Unassembled WGS sequence"/>
</dbReference>
<organism evidence="8 9">
    <name type="scientific">Raineya orbicola</name>
    <dbReference type="NCBI Taxonomy" id="2016530"/>
    <lineage>
        <taxon>Bacteria</taxon>
        <taxon>Pseudomonadati</taxon>
        <taxon>Bacteroidota</taxon>
        <taxon>Cytophagia</taxon>
        <taxon>Cytophagales</taxon>
        <taxon>Raineyaceae</taxon>
        <taxon>Raineya</taxon>
    </lineage>
</organism>